<dbReference type="AlphaFoldDB" id="A0AAE8MWE1"/>
<evidence type="ECO:0000313" key="2">
    <source>
        <dbReference type="EMBL" id="SPO00287.1"/>
    </source>
</evidence>
<dbReference type="InterPro" id="IPR032675">
    <property type="entry name" value="LRR_dom_sf"/>
</dbReference>
<proteinExistence type="predicted"/>
<gene>
    <name evidence="2" type="ORF">DNG_03132</name>
</gene>
<feature type="compositionally biased region" description="Acidic residues" evidence="1">
    <location>
        <begin position="542"/>
        <end position="561"/>
    </location>
</feature>
<evidence type="ECO:0000256" key="1">
    <source>
        <dbReference type="SAM" id="MobiDB-lite"/>
    </source>
</evidence>
<organism evidence="2 3">
    <name type="scientific">Cephalotrichum gorgonifer</name>
    <dbReference type="NCBI Taxonomy" id="2041049"/>
    <lineage>
        <taxon>Eukaryota</taxon>
        <taxon>Fungi</taxon>
        <taxon>Dikarya</taxon>
        <taxon>Ascomycota</taxon>
        <taxon>Pezizomycotina</taxon>
        <taxon>Sordariomycetes</taxon>
        <taxon>Hypocreomycetidae</taxon>
        <taxon>Microascales</taxon>
        <taxon>Microascaceae</taxon>
        <taxon>Cephalotrichum</taxon>
    </lineage>
</organism>
<evidence type="ECO:0000313" key="3">
    <source>
        <dbReference type="Proteomes" id="UP001187682"/>
    </source>
</evidence>
<keyword evidence="3" id="KW-1185">Reference proteome</keyword>
<dbReference type="EMBL" id="ONZQ02000003">
    <property type="protein sequence ID" value="SPO00287.1"/>
    <property type="molecule type" value="Genomic_DNA"/>
</dbReference>
<reference evidence="2" key="1">
    <citation type="submission" date="2018-03" db="EMBL/GenBank/DDBJ databases">
        <authorList>
            <person name="Guldener U."/>
        </authorList>
    </citation>
    <scope>NUCLEOTIDE SEQUENCE</scope>
</reference>
<evidence type="ECO:0008006" key="4">
    <source>
        <dbReference type="Google" id="ProtNLM"/>
    </source>
</evidence>
<comment type="caution">
    <text evidence="2">The sequence shown here is derived from an EMBL/GenBank/DDBJ whole genome shotgun (WGS) entry which is preliminary data.</text>
</comment>
<feature type="region of interest" description="Disordered" evidence="1">
    <location>
        <begin position="530"/>
        <end position="561"/>
    </location>
</feature>
<dbReference type="SUPFAM" id="SSF52047">
    <property type="entry name" value="RNI-like"/>
    <property type="match status" value="1"/>
</dbReference>
<accession>A0AAE8MWE1</accession>
<dbReference type="Gene3D" id="3.80.10.10">
    <property type="entry name" value="Ribonuclease Inhibitor"/>
    <property type="match status" value="1"/>
</dbReference>
<sequence>MALLELPREILTKILQDDDFETEDYKAWRLTSQALCNISTPVVFERICVSKTKKDWDTFLDIASRPHLAECVKELVWSELLEDEKILCHSQGMEEGCWCPKDMDEDSYATIHELAPLAADLFWLTPEMDVDALDALKRKFLFAIDAMPNLESFISRPMPPDYVLCDGPYVFTAQIFYRAPGLTGPGYTRHSVNPGFCNFLTPAMTRESSRIRRLHFIDNTTRSGIFNFTDSKSPVFEKLTHINLCLNWIPDCDDFIACLRRATNVKYLRICLDRSLPTQPRAIQLFRNTMSAFFGTKPTRHWPKLTSLELVRFIMEPHDDAFLALLEANAPTLRHLTLHECGIHRDTLEGIAGVPGLSLTSFRVIAFAHDRAAWVDEQELLAFVNDRGGSTGEALEQLQPGRLFNTFSTNVSPGIRRAQATLASDATDNIVEPRPNDGCPAREPKEGHSTYALEKIEAGSIECGLARGTDGLCAVETHKWEFRHHSGATAVGDEPLEYFSDWDSEDESGDIAVALPVREEGDTVEDWLWGYGDGTEAMGEWDNSDTDEEGVLTGDETEDEV</sequence>
<name>A0AAE8MWE1_9PEZI</name>
<protein>
    <recommendedName>
        <fullName evidence="4">F-box domain-containing protein</fullName>
    </recommendedName>
</protein>
<dbReference type="Proteomes" id="UP001187682">
    <property type="component" value="Unassembled WGS sequence"/>
</dbReference>